<dbReference type="InterPro" id="IPR029017">
    <property type="entry name" value="Enolase-like_N"/>
</dbReference>
<keyword evidence="7" id="KW-1185">Reference proteome</keyword>
<dbReference type="GO" id="GO:0016854">
    <property type="term" value="F:racemase and epimerase activity"/>
    <property type="evidence" value="ECO:0007669"/>
    <property type="project" value="UniProtKB-ARBA"/>
</dbReference>
<evidence type="ECO:0000256" key="2">
    <source>
        <dbReference type="ARBA" id="ARBA00008031"/>
    </source>
</evidence>
<dbReference type="Pfam" id="PF02746">
    <property type="entry name" value="MR_MLE_N"/>
    <property type="match status" value="1"/>
</dbReference>
<dbReference type="PANTHER" id="PTHR48073">
    <property type="entry name" value="O-SUCCINYLBENZOATE SYNTHASE-RELATED"/>
    <property type="match status" value="1"/>
</dbReference>
<dbReference type="RefSeq" id="XP_033666471.1">
    <property type="nucleotide sequence ID" value="XM_033806983.1"/>
</dbReference>
<comment type="similarity">
    <text evidence="2">Belongs to the mandelate racemase/muconate lactonizing enzyme family.</text>
</comment>
<dbReference type="Pfam" id="PF13378">
    <property type="entry name" value="MR_MLE_C"/>
    <property type="match status" value="1"/>
</dbReference>
<protein>
    <recommendedName>
        <fullName evidence="5">Mandelate racemase/muconate lactonizing enzyme C-terminal domain-containing protein</fullName>
    </recommendedName>
</protein>
<feature type="domain" description="Mandelate racemase/muconate lactonizing enzyme C-terminal" evidence="5">
    <location>
        <begin position="143"/>
        <end position="240"/>
    </location>
</feature>
<keyword evidence="3" id="KW-0479">Metal-binding</keyword>
<dbReference type="InterPro" id="IPR013341">
    <property type="entry name" value="Mandelate_racemase_N_dom"/>
</dbReference>
<dbReference type="InterPro" id="IPR036849">
    <property type="entry name" value="Enolase-like_C_sf"/>
</dbReference>
<dbReference type="EMBL" id="ML993599">
    <property type="protein sequence ID" value="KAF2165582.1"/>
    <property type="molecule type" value="Genomic_DNA"/>
</dbReference>
<dbReference type="OrthoDB" id="17395at2759"/>
<comment type="cofactor">
    <cofactor evidence="1">
        <name>Mg(2+)</name>
        <dbReference type="ChEBI" id="CHEBI:18420"/>
    </cofactor>
</comment>
<gene>
    <name evidence="6" type="ORF">M409DRAFT_23876</name>
</gene>
<evidence type="ECO:0000259" key="5">
    <source>
        <dbReference type="SMART" id="SM00922"/>
    </source>
</evidence>
<evidence type="ECO:0000256" key="1">
    <source>
        <dbReference type="ARBA" id="ARBA00001946"/>
    </source>
</evidence>
<dbReference type="SMART" id="SM00922">
    <property type="entry name" value="MR_MLE"/>
    <property type="match status" value="1"/>
</dbReference>
<dbReference type="AlphaFoldDB" id="A0A6A6CI02"/>
<proteinExistence type="inferred from homology"/>
<dbReference type="SUPFAM" id="SSF54826">
    <property type="entry name" value="Enolase N-terminal domain-like"/>
    <property type="match status" value="1"/>
</dbReference>
<dbReference type="SFLD" id="SFLDG00180">
    <property type="entry name" value="muconate_cycloisomerase"/>
    <property type="match status" value="1"/>
</dbReference>
<dbReference type="SFLD" id="SFLDS00001">
    <property type="entry name" value="Enolase"/>
    <property type="match status" value="1"/>
</dbReference>
<evidence type="ECO:0000256" key="4">
    <source>
        <dbReference type="ARBA" id="ARBA00023235"/>
    </source>
</evidence>
<reference evidence="6" key="1">
    <citation type="journal article" date="2020" name="Stud. Mycol.">
        <title>101 Dothideomycetes genomes: a test case for predicting lifestyles and emergence of pathogens.</title>
        <authorList>
            <person name="Haridas S."/>
            <person name="Albert R."/>
            <person name="Binder M."/>
            <person name="Bloem J."/>
            <person name="Labutti K."/>
            <person name="Salamov A."/>
            <person name="Andreopoulos B."/>
            <person name="Baker S."/>
            <person name="Barry K."/>
            <person name="Bills G."/>
            <person name="Bluhm B."/>
            <person name="Cannon C."/>
            <person name="Castanera R."/>
            <person name="Culley D."/>
            <person name="Daum C."/>
            <person name="Ezra D."/>
            <person name="Gonzalez J."/>
            <person name="Henrissat B."/>
            <person name="Kuo A."/>
            <person name="Liang C."/>
            <person name="Lipzen A."/>
            <person name="Lutzoni F."/>
            <person name="Magnuson J."/>
            <person name="Mondo S."/>
            <person name="Nolan M."/>
            <person name="Ohm R."/>
            <person name="Pangilinan J."/>
            <person name="Park H.-J."/>
            <person name="Ramirez L."/>
            <person name="Alfaro M."/>
            <person name="Sun H."/>
            <person name="Tritt A."/>
            <person name="Yoshinaga Y."/>
            <person name="Zwiers L.-H."/>
            <person name="Turgeon B."/>
            <person name="Goodwin S."/>
            <person name="Spatafora J."/>
            <person name="Crous P."/>
            <person name="Grigoriev I."/>
        </authorList>
    </citation>
    <scope>NUCLEOTIDE SEQUENCE</scope>
    <source>
        <strain evidence="6">ATCC 36951</strain>
    </source>
</reference>
<keyword evidence="4" id="KW-0413">Isomerase</keyword>
<dbReference type="InterPro" id="IPR029065">
    <property type="entry name" value="Enolase_C-like"/>
</dbReference>
<organism evidence="6 7">
    <name type="scientific">Zasmidium cellare ATCC 36951</name>
    <dbReference type="NCBI Taxonomy" id="1080233"/>
    <lineage>
        <taxon>Eukaryota</taxon>
        <taxon>Fungi</taxon>
        <taxon>Dikarya</taxon>
        <taxon>Ascomycota</taxon>
        <taxon>Pezizomycotina</taxon>
        <taxon>Dothideomycetes</taxon>
        <taxon>Dothideomycetidae</taxon>
        <taxon>Mycosphaerellales</taxon>
        <taxon>Mycosphaerellaceae</taxon>
        <taxon>Zasmidium</taxon>
    </lineage>
</organism>
<dbReference type="Gene3D" id="3.30.390.10">
    <property type="entry name" value="Enolase-like, N-terminal domain"/>
    <property type="match status" value="1"/>
</dbReference>
<accession>A0A6A6CI02</accession>
<evidence type="ECO:0000256" key="3">
    <source>
        <dbReference type="ARBA" id="ARBA00022723"/>
    </source>
</evidence>
<dbReference type="PANTHER" id="PTHR48073:SF2">
    <property type="entry name" value="O-SUCCINYLBENZOATE SYNTHASE"/>
    <property type="match status" value="1"/>
</dbReference>
<evidence type="ECO:0000313" key="6">
    <source>
        <dbReference type="EMBL" id="KAF2165582.1"/>
    </source>
</evidence>
<dbReference type="Gene3D" id="3.20.20.120">
    <property type="entry name" value="Enolase-like C-terminal domain"/>
    <property type="match status" value="1"/>
</dbReference>
<dbReference type="InterPro" id="IPR013342">
    <property type="entry name" value="Mandelate_racemase_C"/>
</dbReference>
<dbReference type="SUPFAM" id="SSF51604">
    <property type="entry name" value="Enolase C-terminal domain-like"/>
    <property type="match status" value="1"/>
</dbReference>
<name>A0A6A6CI02_ZASCE</name>
<dbReference type="GO" id="GO:0046872">
    <property type="term" value="F:metal ion binding"/>
    <property type="evidence" value="ECO:0007669"/>
    <property type="project" value="UniProtKB-KW"/>
</dbReference>
<dbReference type="SFLD" id="SFLDF00009">
    <property type="entry name" value="o-succinylbenzoate_synthase"/>
    <property type="match status" value="1"/>
</dbReference>
<dbReference type="GeneID" id="54560255"/>
<sequence>MSKIVKAEIFKHRYTLEGYKLSYGTIKEVFPVILKLTDNNGNNGWGEANAQRPFTDEDSEDVIEVLRNELLPLVLEEDVADPAHIDRLLDPVRPQADLLAKGAINIALLDLKGKSLGVSVAELLGGPIRQSIPVSHPLNNGDAQDDIHVIDERMREGYVDFMLKMGTSPIAREIERVATLEMRYGDRIKFKADANTGWTRDQSLEFLAGVANSSLVFVEQPVAKIDINGMAMLAQRSKIPISADESLTGIEKALEIIRKKAANVFSIKITKNGGILRSKALAGLAQQHGISCYANSMLEGGITQAASLQLAVTIPNLLPIGHSFRSVLRLVEGEVTDFASNIRNAVVHLPRRPGLGTFVDEARLRSSALGIYSLE</sequence>
<evidence type="ECO:0000313" key="7">
    <source>
        <dbReference type="Proteomes" id="UP000799537"/>
    </source>
</evidence>
<dbReference type="Proteomes" id="UP000799537">
    <property type="component" value="Unassembled WGS sequence"/>
</dbReference>